<dbReference type="SMART" id="SM00220">
    <property type="entry name" value="S_TKc"/>
    <property type="match status" value="1"/>
</dbReference>
<proteinExistence type="predicted"/>
<reference evidence="7 8" key="1">
    <citation type="submission" date="2021-01" db="EMBL/GenBank/DDBJ databases">
        <title>Whole genome shotgun sequence of Actinoplanes humidus NBRC 14915.</title>
        <authorList>
            <person name="Komaki H."/>
            <person name="Tamura T."/>
        </authorList>
    </citation>
    <scope>NUCLEOTIDE SEQUENCE [LARGE SCALE GENOMIC DNA]</scope>
    <source>
        <strain evidence="7 8">NBRC 14915</strain>
    </source>
</reference>
<dbReference type="Pfam" id="PF00069">
    <property type="entry name" value="Pkinase"/>
    <property type="match status" value="1"/>
</dbReference>
<dbReference type="PANTHER" id="PTHR43289">
    <property type="entry name" value="MITOGEN-ACTIVATED PROTEIN KINASE KINASE KINASE 20-RELATED"/>
    <property type="match status" value="1"/>
</dbReference>
<evidence type="ECO:0000256" key="3">
    <source>
        <dbReference type="ARBA" id="ARBA00022777"/>
    </source>
</evidence>
<evidence type="ECO:0000256" key="1">
    <source>
        <dbReference type="ARBA" id="ARBA00022679"/>
    </source>
</evidence>
<dbReference type="Gene3D" id="3.30.200.20">
    <property type="entry name" value="Phosphorylase Kinase, domain 1"/>
    <property type="match status" value="1"/>
</dbReference>
<dbReference type="InterPro" id="IPR011009">
    <property type="entry name" value="Kinase-like_dom_sf"/>
</dbReference>
<dbReference type="InterPro" id="IPR008271">
    <property type="entry name" value="Ser/Thr_kinase_AS"/>
</dbReference>
<dbReference type="CDD" id="cd14014">
    <property type="entry name" value="STKc_PknB_like"/>
    <property type="match status" value="1"/>
</dbReference>
<keyword evidence="4 5" id="KW-0067">ATP-binding</keyword>
<dbReference type="EMBL" id="BOMN01000093">
    <property type="protein sequence ID" value="GIE23671.1"/>
    <property type="molecule type" value="Genomic_DNA"/>
</dbReference>
<evidence type="ECO:0000256" key="4">
    <source>
        <dbReference type="ARBA" id="ARBA00022840"/>
    </source>
</evidence>
<gene>
    <name evidence="7" type="ORF">Ahu01nite_067730</name>
</gene>
<evidence type="ECO:0000259" key="6">
    <source>
        <dbReference type="PROSITE" id="PS50011"/>
    </source>
</evidence>
<keyword evidence="1" id="KW-0808">Transferase</keyword>
<dbReference type="InterPro" id="IPR000719">
    <property type="entry name" value="Prot_kinase_dom"/>
</dbReference>
<keyword evidence="2 5" id="KW-0547">Nucleotide-binding</keyword>
<dbReference type="InterPro" id="IPR017441">
    <property type="entry name" value="Protein_kinase_ATP_BS"/>
</dbReference>
<organism evidence="7 8">
    <name type="scientific">Winogradskya humida</name>
    <dbReference type="NCBI Taxonomy" id="113566"/>
    <lineage>
        <taxon>Bacteria</taxon>
        <taxon>Bacillati</taxon>
        <taxon>Actinomycetota</taxon>
        <taxon>Actinomycetes</taxon>
        <taxon>Micromonosporales</taxon>
        <taxon>Micromonosporaceae</taxon>
        <taxon>Winogradskya</taxon>
    </lineage>
</organism>
<sequence length="521" mass="54179">MLGRYELIGRLGEGGMGAVYLGREPGGGLVAVKVIKAQHARDEGFQARFRSEVNRAREVPAFCTAEVLDADPDHRTPYLVVEFVDGPSLAELVRTQGPLRGGSLHSIAVGVATALTAIHSAGVVHRDLKPGNVLLAPGAPKVIDFGIAKAVEATSHHTRPEETVGTLSYMAPERLSPDAGRTLTPAADIFAWGAVVTYAATGRNPFAADSPAAIAGRILTQPPQLDGVPPALAGIVERALAKDPAHRPTAQELLFELVSGTSSPATTPAAGKRPWRGFAAAAAAVVLLAAAGGWAGARLGDTGQDKLAVVASRPSSSSTASASASADPAVARQSAKEIFDPLTSPSLWSPSGTAEEGCDYDGGALVMRTEFMITCENGPDQSFSGDMTIRVQARMSLRSCVNIYFRLSEDGSNGYFAGICARDVSVSYLNGYLEESDTISVNDGTLKPLKIEENGPHVLGVDVVKNSAKILVDGKTLLTSDLSRGKSTGARHTKGKVTFGVSGGNGPGVKVSLRDAHITVK</sequence>
<keyword evidence="8" id="KW-1185">Reference proteome</keyword>
<feature type="binding site" evidence="5">
    <location>
        <position position="33"/>
    </location>
    <ligand>
        <name>ATP</name>
        <dbReference type="ChEBI" id="CHEBI:30616"/>
    </ligand>
</feature>
<dbReference type="PANTHER" id="PTHR43289:SF34">
    <property type="entry name" value="SERINE_THREONINE-PROTEIN KINASE YBDM-RELATED"/>
    <property type="match status" value="1"/>
</dbReference>
<evidence type="ECO:0000256" key="5">
    <source>
        <dbReference type="PROSITE-ProRule" id="PRU10141"/>
    </source>
</evidence>
<dbReference type="Proteomes" id="UP000603200">
    <property type="component" value="Unassembled WGS sequence"/>
</dbReference>
<feature type="domain" description="Protein kinase" evidence="6">
    <location>
        <begin position="5"/>
        <end position="258"/>
    </location>
</feature>
<keyword evidence="3" id="KW-0418">Kinase</keyword>
<dbReference type="SUPFAM" id="SSF56112">
    <property type="entry name" value="Protein kinase-like (PK-like)"/>
    <property type="match status" value="1"/>
</dbReference>
<dbReference type="Gene3D" id="1.10.510.10">
    <property type="entry name" value="Transferase(Phosphotransferase) domain 1"/>
    <property type="match status" value="1"/>
</dbReference>
<name>A0ABQ3ZYL2_9ACTN</name>
<dbReference type="PROSITE" id="PS00108">
    <property type="entry name" value="PROTEIN_KINASE_ST"/>
    <property type="match status" value="1"/>
</dbReference>
<evidence type="ECO:0000313" key="8">
    <source>
        <dbReference type="Proteomes" id="UP000603200"/>
    </source>
</evidence>
<dbReference type="Gene3D" id="2.60.120.560">
    <property type="entry name" value="Exo-inulinase, domain 1"/>
    <property type="match status" value="1"/>
</dbReference>
<protein>
    <recommendedName>
        <fullName evidence="6">Protein kinase domain-containing protein</fullName>
    </recommendedName>
</protein>
<comment type="caution">
    <text evidence="7">The sequence shown here is derived from an EMBL/GenBank/DDBJ whole genome shotgun (WGS) entry which is preliminary data.</text>
</comment>
<evidence type="ECO:0000313" key="7">
    <source>
        <dbReference type="EMBL" id="GIE23671.1"/>
    </source>
</evidence>
<evidence type="ECO:0000256" key="2">
    <source>
        <dbReference type="ARBA" id="ARBA00022741"/>
    </source>
</evidence>
<dbReference type="PROSITE" id="PS50011">
    <property type="entry name" value="PROTEIN_KINASE_DOM"/>
    <property type="match status" value="1"/>
</dbReference>
<accession>A0ABQ3ZYL2</accession>
<dbReference type="PROSITE" id="PS00107">
    <property type="entry name" value="PROTEIN_KINASE_ATP"/>
    <property type="match status" value="1"/>
</dbReference>